<comment type="catalytic activity">
    <reaction evidence="23">
        <text>tetradecanoyl-CoA + H2O = tetradecanoate + CoA + H(+)</text>
        <dbReference type="Rhea" id="RHEA:40119"/>
        <dbReference type="ChEBI" id="CHEBI:15377"/>
        <dbReference type="ChEBI" id="CHEBI:15378"/>
        <dbReference type="ChEBI" id="CHEBI:30807"/>
        <dbReference type="ChEBI" id="CHEBI:57287"/>
        <dbReference type="ChEBI" id="CHEBI:57385"/>
    </reaction>
    <physiologicalReaction direction="left-to-right" evidence="23">
        <dbReference type="Rhea" id="RHEA:40120"/>
    </physiologicalReaction>
</comment>
<evidence type="ECO:0000256" key="6">
    <source>
        <dbReference type="ARBA" id="ARBA00022703"/>
    </source>
</evidence>
<dbReference type="SUPFAM" id="SSF54637">
    <property type="entry name" value="Thioesterase/thiol ester dehydrase-isomerase"/>
    <property type="match status" value="1"/>
</dbReference>
<comment type="similarity">
    <text evidence="15">Belongs to the THEM4/THEM5 thioesterase family.</text>
</comment>
<evidence type="ECO:0000256" key="23">
    <source>
        <dbReference type="ARBA" id="ARBA00048180"/>
    </source>
</evidence>
<evidence type="ECO:0000256" key="21">
    <source>
        <dbReference type="ARBA" id="ARBA00047969"/>
    </source>
</evidence>
<evidence type="ECO:0000256" key="22">
    <source>
        <dbReference type="ARBA" id="ARBA00048074"/>
    </source>
</evidence>
<sequence>MPGARTSAHPIFTVQPREPLDERRVEHLSALAAEVRRLNEATVHTALPEEELTELTAQVRALTDRLDAARRAFPPVSGDGYTTPGEGMLQQIASPVTGELNPIAPPCRIEFLEDGSVRTEFTLNFLYEGPPGLAHGGVSAMVLDQLLGLAANNNGTPGLTASLELRYRRPTPLGQRLTAEARIDRIEGRKAYAVGRILNAEGKVTIEATAMFVMPMLG</sequence>
<evidence type="ECO:0000256" key="15">
    <source>
        <dbReference type="ARBA" id="ARBA00038456"/>
    </source>
</evidence>
<dbReference type="Proteomes" id="UP001501842">
    <property type="component" value="Unassembled WGS sequence"/>
</dbReference>
<evidence type="ECO:0000256" key="20">
    <source>
        <dbReference type="ARBA" id="ARBA00047734"/>
    </source>
</evidence>
<keyword evidence="12" id="KW-0966">Cell projection</keyword>
<evidence type="ECO:0000313" key="25">
    <source>
        <dbReference type="EMBL" id="GAA2726595.1"/>
    </source>
</evidence>
<evidence type="ECO:0000256" key="10">
    <source>
        <dbReference type="ARBA" id="ARBA00023098"/>
    </source>
</evidence>
<evidence type="ECO:0000256" key="13">
    <source>
        <dbReference type="ARBA" id="ARBA00035852"/>
    </source>
</evidence>
<evidence type="ECO:0000256" key="19">
    <source>
        <dbReference type="ARBA" id="ARBA00047588"/>
    </source>
</evidence>
<dbReference type="InterPro" id="IPR029069">
    <property type="entry name" value="HotDog_dom_sf"/>
</dbReference>
<comment type="subcellular location">
    <subcellularLocation>
        <location evidence="3">Cell projection</location>
        <location evidence="3">Ruffle membrane</location>
    </subcellularLocation>
    <subcellularLocation>
        <location evidence="2">Cytoplasm</location>
    </subcellularLocation>
    <subcellularLocation>
        <location evidence="1">Membrane</location>
        <topology evidence="1">Peripheral membrane protein</topology>
    </subcellularLocation>
</comment>
<accession>A0ABN3U8E3</accession>
<comment type="caution">
    <text evidence="25">The sequence shown here is derived from an EMBL/GenBank/DDBJ whole genome shotgun (WGS) entry which is preliminary data.</text>
</comment>
<dbReference type="EC" id="3.1.2.2" evidence="16"/>
<evidence type="ECO:0000256" key="12">
    <source>
        <dbReference type="ARBA" id="ARBA00023273"/>
    </source>
</evidence>
<gene>
    <name evidence="25" type="ORF">GCM10010439_29700</name>
</gene>
<dbReference type="InterPro" id="IPR006683">
    <property type="entry name" value="Thioestr_dom"/>
</dbReference>
<keyword evidence="26" id="KW-1185">Reference proteome</keyword>
<keyword evidence="11" id="KW-0472">Membrane</keyword>
<dbReference type="InterPro" id="IPR052365">
    <property type="entry name" value="THEM4/THEM5_acyl-CoA_thioest"/>
</dbReference>
<evidence type="ECO:0000256" key="16">
    <source>
        <dbReference type="ARBA" id="ARBA00038848"/>
    </source>
</evidence>
<evidence type="ECO:0000256" key="17">
    <source>
        <dbReference type="ARBA" id="ARBA00040123"/>
    </source>
</evidence>
<dbReference type="Pfam" id="PF03061">
    <property type="entry name" value="4HBT"/>
    <property type="match status" value="1"/>
</dbReference>
<dbReference type="PANTHER" id="PTHR12418:SF19">
    <property type="entry name" value="ACYL-COENZYME A THIOESTERASE THEM4"/>
    <property type="match status" value="1"/>
</dbReference>
<keyword evidence="4" id="KW-1003">Cell membrane</keyword>
<name>A0ABN3U8E3_9ACTN</name>
<reference evidence="25 26" key="1">
    <citation type="journal article" date="2019" name="Int. J. Syst. Evol. Microbiol.">
        <title>The Global Catalogue of Microorganisms (GCM) 10K type strain sequencing project: providing services to taxonomists for standard genome sequencing and annotation.</title>
        <authorList>
            <consortium name="The Broad Institute Genomics Platform"/>
            <consortium name="The Broad Institute Genome Sequencing Center for Infectious Disease"/>
            <person name="Wu L."/>
            <person name="Ma J."/>
        </authorList>
    </citation>
    <scope>NUCLEOTIDE SEQUENCE [LARGE SCALE GENOMIC DNA]</scope>
    <source>
        <strain evidence="25 26">JCM 8201</strain>
    </source>
</reference>
<evidence type="ECO:0000259" key="24">
    <source>
        <dbReference type="Pfam" id="PF03061"/>
    </source>
</evidence>
<dbReference type="CDD" id="cd03443">
    <property type="entry name" value="PaaI_thioesterase"/>
    <property type="match status" value="1"/>
</dbReference>
<comment type="catalytic activity">
    <reaction evidence="19">
        <text>octanoyl-CoA + H2O = octanoate + CoA + H(+)</text>
        <dbReference type="Rhea" id="RHEA:30143"/>
        <dbReference type="ChEBI" id="CHEBI:15377"/>
        <dbReference type="ChEBI" id="CHEBI:15378"/>
        <dbReference type="ChEBI" id="CHEBI:25646"/>
        <dbReference type="ChEBI" id="CHEBI:57287"/>
        <dbReference type="ChEBI" id="CHEBI:57386"/>
    </reaction>
    <physiologicalReaction direction="left-to-right" evidence="19">
        <dbReference type="Rhea" id="RHEA:30144"/>
    </physiologicalReaction>
</comment>
<comment type="catalytic activity">
    <reaction evidence="21">
        <text>decanoyl-CoA + H2O = decanoate + CoA + H(+)</text>
        <dbReference type="Rhea" id="RHEA:40059"/>
        <dbReference type="ChEBI" id="CHEBI:15377"/>
        <dbReference type="ChEBI" id="CHEBI:15378"/>
        <dbReference type="ChEBI" id="CHEBI:27689"/>
        <dbReference type="ChEBI" id="CHEBI:57287"/>
        <dbReference type="ChEBI" id="CHEBI:61430"/>
    </reaction>
    <physiologicalReaction direction="left-to-right" evidence="21">
        <dbReference type="Rhea" id="RHEA:40060"/>
    </physiologicalReaction>
</comment>
<evidence type="ECO:0000256" key="7">
    <source>
        <dbReference type="ARBA" id="ARBA00022801"/>
    </source>
</evidence>
<evidence type="ECO:0000256" key="5">
    <source>
        <dbReference type="ARBA" id="ARBA00022490"/>
    </source>
</evidence>
<keyword evidence="9" id="KW-0809">Transit peptide</keyword>
<keyword evidence="8" id="KW-0276">Fatty acid metabolism</keyword>
<evidence type="ECO:0000256" key="14">
    <source>
        <dbReference type="ARBA" id="ARBA00037002"/>
    </source>
</evidence>
<keyword evidence="5" id="KW-0963">Cytoplasm</keyword>
<proteinExistence type="inferred from homology"/>
<evidence type="ECO:0000256" key="8">
    <source>
        <dbReference type="ARBA" id="ARBA00022832"/>
    </source>
</evidence>
<keyword evidence="6" id="KW-0053">Apoptosis</keyword>
<keyword evidence="10" id="KW-0443">Lipid metabolism</keyword>
<evidence type="ECO:0000256" key="9">
    <source>
        <dbReference type="ARBA" id="ARBA00022946"/>
    </source>
</evidence>
<keyword evidence="7" id="KW-0378">Hydrolase</keyword>
<evidence type="ECO:0000313" key="26">
    <source>
        <dbReference type="Proteomes" id="UP001501842"/>
    </source>
</evidence>
<comment type="catalytic activity">
    <reaction evidence="13">
        <text>(5Z,8Z,11Z,14Z)-eicosatetraenoyl-CoA + H2O = (5Z,8Z,11Z,14Z)-eicosatetraenoate + CoA + H(+)</text>
        <dbReference type="Rhea" id="RHEA:40151"/>
        <dbReference type="ChEBI" id="CHEBI:15377"/>
        <dbReference type="ChEBI" id="CHEBI:15378"/>
        <dbReference type="ChEBI" id="CHEBI:32395"/>
        <dbReference type="ChEBI" id="CHEBI:57287"/>
        <dbReference type="ChEBI" id="CHEBI:57368"/>
    </reaction>
    <physiologicalReaction direction="left-to-right" evidence="13">
        <dbReference type="Rhea" id="RHEA:40152"/>
    </physiologicalReaction>
</comment>
<comment type="catalytic activity">
    <reaction evidence="14">
        <text>(9Z)-octadecenoyl-CoA + H2O = (9Z)-octadecenoate + CoA + H(+)</text>
        <dbReference type="Rhea" id="RHEA:40139"/>
        <dbReference type="ChEBI" id="CHEBI:15377"/>
        <dbReference type="ChEBI" id="CHEBI:15378"/>
        <dbReference type="ChEBI" id="CHEBI:30823"/>
        <dbReference type="ChEBI" id="CHEBI:57287"/>
        <dbReference type="ChEBI" id="CHEBI:57387"/>
    </reaction>
    <physiologicalReaction direction="left-to-right" evidence="14">
        <dbReference type="Rhea" id="RHEA:40140"/>
    </physiologicalReaction>
</comment>
<evidence type="ECO:0000256" key="1">
    <source>
        <dbReference type="ARBA" id="ARBA00004170"/>
    </source>
</evidence>
<dbReference type="PANTHER" id="PTHR12418">
    <property type="entry name" value="ACYL-COENZYME A THIOESTERASE THEM4"/>
    <property type="match status" value="1"/>
</dbReference>
<evidence type="ECO:0000256" key="2">
    <source>
        <dbReference type="ARBA" id="ARBA00004496"/>
    </source>
</evidence>
<comment type="catalytic activity">
    <reaction evidence="22">
        <text>dodecanoyl-CoA + H2O = dodecanoate + CoA + H(+)</text>
        <dbReference type="Rhea" id="RHEA:30135"/>
        <dbReference type="ChEBI" id="CHEBI:15377"/>
        <dbReference type="ChEBI" id="CHEBI:15378"/>
        <dbReference type="ChEBI" id="CHEBI:18262"/>
        <dbReference type="ChEBI" id="CHEBI:57287"/>
        <dbReference type="ChEBI" id="CHEBI:57375"/>
    </reaction>
    <physiologicalReaction direction="left-to-right" evidence="22">
        <dbReference type="Rhea" id="RHEA:30136"/>
    </physiologicalReaction>
</comment>
<protein>
    <recommendedName>
        <fullName evidence="17">Acyl-coenzyme A thioesterase THEM4</fullName>
        <ecNumber evidence="16">3.1.2.2</ecNumber>
    </recommendedName>
    <alternativeName>
        <fullName evidence="18">Thioesterase superfamily member 4</fullName>
    </alternativeName>
</protein>
<dbReference type="EMBL" id="BAAATZ010000009">
    <property type="protein sequence ID" value="GAA2726595.1"/>
    <property type="molecule type" value="Genomic_DNA"/>
</dbReference>
<evidence type="ECO:0000256" key="4">
    <source>
        <dbReference type="ARBA" id="ARBA00022475"/>
    </source>
</evidence>
<dbReference type="Gene3D" id="3.10.129.10">
    <property type="entry name" value="Hotdog Thioesterase"/>
    <property type="match status" value="1"/>
</dbReference>
<dbReference type="RefSeq" id="WP_344450940.1">
    <property type="nucleotide sequence ID" value="NZ_BAAATZ010000009.1"/>
</dbReference>
<evidence type="ECO:0000256" key="18">
    <source>
        <dbReference type="ARBA" id="ARBA00043210"/>
    </source>
</evidence>
<feature type="domain" description="Thioesterase" evidence="24">
    <location>
        <begin position="132"/>
        <end position="204"/>
    </location>
</feature>
<evidence type="ECO:0000256" key="11">
    <source>
        <dbReference type="ARBA" id="ARBA00023136"/>
    </source>
</evidence>
<evidence type="ECO:0000256" key="3">
    <source>
        <dbReference type="ARBA" id="ARBA00004632"/>
    </source>
</evidence>
<organism evidence="25 26">
    <name type="scientific">Actinocorallia aurantiaca</name>
    <dbReference type="NCBI Taxonomy" id="46204"/>
    <lineage>
        <taxon>Bacteria</taxon>
        <taxon>Bacillati</taxon>
        <taxon>Actinomycetota</taxon>
        <taxon>Actinomycetes</taxon>
        <taxon>Streptosporangiales</taxon>
        <taxon>Thermomonosporaceae</taxon>
        <taxon>Actinocorallia</taxon>
    </lineage>
</organism>
<comment type="catalytic activity">
    <reaction evidence="20">
        <text>hexadecanoyl-CoA + H2O = hexadecanoate + CoA + H(+)</text>
        <dbReference type="Rhea" id="RHEA:16645"/>
        <dbReference type="ChEBI" id="CHEBI:7896"/>
        <dbReference type="ChEBI" id="CHEBI:15377"/>
        <dbReference type="ChEBI" id="CHEBI:15378"/>
        <dbReference type="ChEBI" id="CHEBI:57287"/>
        <dbReference type="ChEBI" id="CHEBI:57379"/>
        <dbReference type="EC" id="3.1.2.2"/>
    </reaction>
    <physiologicalReaction direction="left-to-right" evidence="20">
        <dbReference type="Rhea" id="RHEA:16646"/>
    </physiologicalReaction>
</comment>